<accession>A0ABT1J6Q7</accession>
<evidence type="ECO:0000256" key="1">
    <source>
        <dbReference type="ARBA" id="ARBA00022722"/>
    </source>
</evidence>
<keyword evidence="3" id="KW-0227">DNA damage</keyword>
<organism evidence="8 9">
    <name type="scientific">Kitasatospora paracochleata</name>
    <dbReference type="NCBI Taxonomy" id="58354"/>
    <lineage>
        <taxon>Bacteria</taxon>
        <taxon>Bacillati</taxon>
        <taxon>Actinomycetota</taxon>
        <taxon>Actinomycetes</taxon>
        <taxon>Kitasatosporales</taxon>
        <taxon>Streptomycetaceae</taxon>
        <taxon>Kitasatospora</taxon>
    </lineage>
</organism>
<dbReference type="GO" id="GO:0004519">
    <property type="term" value="F:endonuclease activity"/>
    <property type="evidence" value="ECO:0007669"/>
    <property type="project" value="UniProtKB-KW"/>
</dbReference>
<gene>
    <name evidence="8" type="ORF">FHR36_006264</name>
</gene>
<comment type="caution">
    <text evidence="8">The sequence shown here is derived from an EMBL/GenBank/DDBJ whole genome shotgun (WGS) entry which is preliminary data.</text>
</comment>
<evidence type="ECO:0000313" key="9">
    <source>
        <dbReference type="Proteomes" id="UP001206483"/>
    </source>
</evidence>
<dbReference type="Gene3D" id="3.40.960.10">
    <property type="entry name" value="VSR Endonuclease"/>
    <property type="match status" value="1"/>
</dbReference>
<dbReference type="EMBL" id="JAMZDX010000006">
    <property type="protein sequence ID" value="MCP2313083.1"/>
    <property type="molecule type" value="Genomic_DNA"/>
</dbReference>
<keyword evidence="9" id="KW-1185">Reference proteome</keyword>
<dbReference type="RefSeq" id="WP_253802628.1">
    <property type="nucleotide sequence ID" value="NZ_BAAAUB010000064.1"/>
</dbReference>
<reference evidence="8 9" key="1">
    <citation type="submission" date="2022-06" db="EMBL/GenBank/DDBJ databases">
        <title>Sequencing the genomes of 1000 actinobacteria strains.</title>
        <authorList>
            <person name="Klenk H.-P."/>
        </authorList>
    </citation>
    <scope>NUCLEOTIDE SEQUENCE [LARGE SCALE GENOMIC DNA]</scope>
    <source>
        <strain evidence="8 9">DSM 41656</strain>
    </source>
</reference>
<proteinExistence type="inferred from homology"/>
<feature type="compositionally biased region" description="Basic and acidic residues" evidence="7">
    <location>
        <begin position="1"/>
        <end position="20"/>
    </location>
</feature>
<evidence type="ECO:0000256" key="4">
    <source>
        <dbReference type="ARBA" id="ARBA00022801"/>
    </source>
</evidence>
<dbReference type="Pfam" id="PF03852">
    <property type="entry name" value="Vsr"/>
    <property type="match status" value="1"/>
</dbReference>
<feature type="region of interest" description="Disordered" evidence="7">
    <location>
        <begin position="1"/>
        <end position="26"/>
    </location>
</feature>
<evidence type="ECO:0000256" key="3">
    <source>
        <dbReference type="ARBA" id="ARBA00022763"/>
    </source>
</evidence>
<dbReference type="InterPro" id="IPR004603">
    <property type="entry name" value="DNA_mismatch_endonuc_vsr"/>
</dbReference>
<dbReference type="InterPro" id="IPR011335">
    <property type="entry name" value="Restrct_endonuc-II-like"/>
</dbReference>
<keyword evidence="2 8" id="KW-0255">Endonuclease</keyword>
<keyword evidence="1" id="KW-0540">Nuclease</keyword>
<dbReference type="SUPFAM" id="SSF52980">
    <property type="entry name" value="Restriction endonuclease-like"/>
    <property type="match status" value="1"/>
</dbReference>
<keyword evidence="5" id="KW-0234">DNA repair</keyword>
<name>A0ABT1J6Q7_9ACTN</name>
<dbReference type="GO" id="GO:0016787">
    <property type="term" value="F:hydrolase activity"/>
    <property type="evidence" value="ECO:0007669"/>
    <property type="project" value="UniProtKB-KW"/>
</dbReference>
<evidence type="ECO:0000256" key="6">
    <source>
        <dbReference type="ARBA" id="ARBA00029466"/>
    </source>
</evidence>
<dbReference type="Proteomes" id="UP001206483">
    <property type="component" value="Unassembled WGS sequence"/>
</dbReference>
<sequence>MPRNESQGHRWKEQMPPERAYKRRAGAVAPAVEQDRAAGGHNRRSVALGDGRFARASISLRLYRSTRRIRAYLRWSQDGKTQERYVCEVEHDSRGQNLAAAWQQAWDKGLLAEEPLPAGSTASSLEVRASMRANRGKNTRPELALRKLLYQRGLRYRVDAKPLAEIRRKADVVFPGDRVAVFIDGCFWHGCPEHYRPAVKNADFWREKIEGNRARDTETNEKLIDSGWRVIRVWEHEDPVLAAERISRELRALRAGTRRPSAVQQVGDGVVETTENGPSIAAAGSL</sequence>
<evidence type="ECO:0000256" key="2">
    <source>
        <dbReference type="ARBA" id="ARBA00022759"/>
    </source>
</evidence>
<dbReference type="NCBIfam" id="TIGR00632">
    <property type="entry name" value="vsr"/>
    <property type="match status" value="1"/>
</dbReference>
<evidence type="ECO:0000256" key="7">
    <source>
        <dbReference type="SAM" id="MobiDB-lite"/>
    </source>
</evidence>
<dbReference type="CDD" id="cd00221">
    <property type="entry name" value="Vsr"/>
    <property type="match status" value="1"/>
</dbReference>
<protein>
    <submittedName>
        <fullName evidence="8">DNA mismatch endonuclease (Patch repair protein)</fullName>
        <ecNumber evidence="8">3.1.-.-</ecNumber>
    </submittedName>
</protein>
<dbReference type="EC" id="3.1.-.-" evidence="8"/>
<evidence type="ECO:0000313" key="8">
    <source>
        <dbReference type="EMBL" id="MCP2313083.1"/>
    </source>
</evidence>
<evidence type="ECO:0000256" key="5">
    <source>
        <dbReference type="ARBA" id="ARBA00023204"/>
    </source>
</evidence>
<keyword evidence="4 8" id="KW-0378">Hydrolase</keyword>
<comment type="similarity">
    <text evidence="6">Belongs to the Vsr family.</text>
</comment>